<dbReference type="InterPro" id="IPR036673">
    <property type="entry name" value="Cyanovirin-N_sf"/>
</dbReference>
<dbReference type="OrthoDB" id="2441380at2759"/>
<dbReference type="Pfam" id="PF08881">
    <property type="entry name" value="CVNH"/>
    <property type="match status" value="1"/>
</dbReference>
<reference evidence="2 3" key="1">
    <citation type="journal article" date="2016" name="Nat. Commun.">
        <title>Ectomycorrhizal ecology is imprinted in the genome of the dominant symbiotic fungus Cenococcum geophilum.</title>
        <authorList>
            <consortium name="DOE Joint Genome Institute"/>
            <person name="Peter M."/>
            <person name="Kohler A."/>
            <person name="Ohm R.A."/>
            <person name="Kuo A."/>
            <person name="Krutzmann J."/>
            <person name="Morin E."/>
            <person name="Arend M."/>
            <person name="Barry K.W."/>
            <person name="Binder M."/>
            <person name="Choi C."/>
            <person name="Clum A."/>
            <person name="Copeland A."/>
            <person name="Grisel N."/>
            <person name="Haridas S."/>
            <person name="Kipfer T."/>
            <person name="LaButti K."/>
            <person name="Lindquist E."/>
            <person name="Lipzen A."/>
            <person name="Maire R."/>
            <person name="Meier B."/>
            <person name="Mihaltcheva S."/>
            <person name="Molinier V."/>
            <person name="Murat C."/>
            <person name="Poggeler S."/>
            <person name="Quandt C.A."/>
            <person name="Sperisen C."/>
            <person name="Tritt A."/>
            <person name="Tisserant E."/>
            <person name="Crous P.W."/>
            <person name="Henrissat B."/>
            <person name="Nehls U."/>
            <person name="Egli S."/>
            <person name="Spatafora J.W."/>
            <person name="Grigoriev I.V."/>
            <person name="Martin F.M."/>
        </authorList>
    </citation>
    <scope>NUCLEOTIDE SEQUENCE [LARGE SCALE GENOMIC DNA]</scope>
    <source>
        <strain evidence="2 3">CBS 207.34</strain>
    </source>
</reference>
<proteinExistence type="predicted"/>
<keyword evidence="3" id="KW-1185">Reference proteome</keyword>
<dbReference type="EMBL" id="KV750328">
    <property type="protein sequence ID" value="OCL05297.1"/>
    <property type="molecule type" value="Genomic_DNA"/>
</dbReference>
<dbReference type="PANTHER" id="PTHR42076:SF1">
    <property type="entry name" value="CYANOVIRIN-N DOMAIN-CONTAINING PROTEIN"/>
    <property type="match status" value="1"/>
</dbReference>
<dbReference type="Gene3D" id="2.30.60.10">
    <property type="entry name" value="Cyanovirin-N"/>
    <property type="match status" value="1"/>
</dbReference>
<protein>
    <submittedName>
        <fullName evidence="2">Cyanovirin-N</fullName>
    </submittedName>
</protein>
<evidence type="ECO:0000313" key="2">
    <source>
        <dbReference type="EMBL" id="OCL05297.1"/>
    </source>
</evidence>
<dbReference type="AlphaFoldDB" id="A0A8E2JQ54"/>
<dbReference type="InterPro" id="IPR011058">
    <property type="entry name" value="Cyanovirin-N"/>
</dbReference>
<name>A0A8E2JQ54_9PEZI</name>
<evidence type="ECO:0000259" key="1">
    <source>
        <dbReference type="SMART" id="SM01111"/>
    </source>
</evidence>
<sequence>MFFTRTSHGLNISPDSILTAKCECCNREWKDASIRLDDFLGNEGGFFLIGGRDFSKSASNVQVVSGDSGTTILCAKLRKRDGDWQTDSIDLDMFIDNTDGSLCL</sequence>
<accession>A0A8E2JQ54</accession>
<feature type="domain" description="Cyanovirin-N" evidence="1">
    <location>
        <begin position="2"/>
        <end position="104"/>
    </location>
</feature>
<gene>
    <name evidence="2" type="ORF">AOQ84DRAFT_299194</name>
</gene>
<dbReference type="SUPFAM" id="SSF51322">
    <property type="entry name" value="Cyanovirin-N"/>
    <property type="match status" value="1"/>
</dbReference>
<dbReference type="Proteomes" id="UP000250140">
    <property type="component" value="Unassembled WGS sequence"/>
</dbReference>
<dbReference type="SMART" id="SM01111">
    <property type="entry name" value="CVNH"/>
    <property type="match status" value="1"/>
</dbReference>
<dbReference type="PANTHER" id="PTHR42076">
    <property type="entry name" value="CYANOVIRIN-N HOMOLOG"/>
    <property type="match status" value="1"/>
</dbReference>
<evidence type="ECO:0000313" key="3">
    <source>
        <dbReference type="Proteomes" id="UP000250140"/>
    </source>
</evidence>
<organism evidence="2 3">
    <name type="scientific">Glonium stellatum</name>
    <dbReference type="NCBI Taxonomy" id="574774"/>
    <lineage>
        <taxon>Eukaryota</taxon>
        <taxon>Fungi</taxon>
        <taxon>Dikarya</taxon>
        <taxon>Ascomycota</taxon>
        <taxon>Pezizomycotina</taxon>
        <taxon>Dothideomycetes</taxon>
        <taxon>Pleosporomycetidae</taxon>
        <taxon>Gloniales</taxon>
        <taxon>Gloniaceae</taxon>
        <taxon>Glonium</taxon>
    </lineage>
</organism>